<comment type="caution">
    <text evidence="2">The sequence shown here is derived from an EMBL/GenBank/DDBJ whole genome shotgun (WGS) entry which is preliminary data.</text>
</comment>
<sequence>MSLVDVKQFYKRLAQDEAFRTHLQGVKTKEECSDFVQKSGYNFTEEELGSYTYELLESSLEEGELQDLNERELEAVFGGGSGNKPLYPFPSFLQDLLPSNVPWPPKPFQPQIVPLYGVIIP</sequence>
<name>A0A401IHE8_APHSA</name>
<evidence type="ECO:0000313" key="2">
    <source>
        <dbReference type="EMBL" id="GBF80659.1"/>
    </source>
</evidence>
<feature type="domain" description="Nif11" evidence="1">
    <location>
        <begin position="1"/>
        <end position="48"/>
    </location>
</feature>
<dbReference type="InterPro" id="IPR012903">
    <property type="entry name" value="Nif11"/>
</dbReference>
<dbReference type="OrthoDB" id="468284at2"/>
<evidence type="ECO:0000313" key="3">
    <source>
        <dbReference type="Proteomes" id="UP000287247"/>
    </source>
</evidence>
<proteinExistence type="predicted"/>
<accession>A0A401IHE8</accession>
<dbReference type="InterPro" id="IPR022516">
    <property type="entry name" value="CHP03798_Ocin"/>
</dbReference>
<dbReference type="NCBIfam" id="TIGR03798">
    <property type="entry name" value="leader_Nif11"/>
    <property type="match status" value="1"/>
</dbReference>
<reference evidence="3" key="1">
    <citation type="submission" date="2017-05" db="EMBL/GenBank/DDBJ databases">
        <title>Physiological properties and genetic analysis related to exopolysaccharide production of fresh-water unicellular cyanobacterium Aphanothece sacrum, Suizenji Nori, that has been cultured as a food source in Japan.</title>
        <authorList>
            <person name="Kanesaki Y."/>
            <person name="Yoshikawa S."/>
            <person name="Ohki K."/>
        </authorList>
    </citation>
    <scope>NUCLEOTIDE SEQUENCE [LARGE SCALE GENOMIC DNA]</scope>
    <source>
        <strain evidence="3">FPU1</strain>
    </source>
</reference>
<dbReference type="Pfam" id="PF07862">
    <property type="entry name" value="Nif11"/>
    <property type="match status" value="1"/>
</dbReference>
<gene>
    <name evidence="2" type="ORF">AsFPU1_2063</name>
</gene>
<dbReference type="RefSeq" id="WP_124970204.1">
    <property type="nucleotide sequence ID" value="NZ_BDQK01000013.1"/>
</dbReference>
<evidence type="ECO:0000259" key="1">
    <source>
        <dbReference type="Pfam" id="PF07862"/>
    </source>
</evidence>
<dbReference type="AlphaFoldDB" id="A0A401IHE8"/>
<dbReference type="EMBL" id="BDQK01000013">
    <property type="protein sequence ID" value="GBF80659.1"/>
    <property type="molecule type" value="Genomic_DNA"/>
</dbReference>
<keyword evidence="3" id="KW-1185">Reference proteome</keyword>
<dbReference type="Proteomes" id="UP000287247">
    <property type="component" value="Unassembled WGS sequence"/>
</dbReference>
<organism evidence="2 3">
    <name type="scientific">Aphanothece sacrum FPU1</name>
    <dbReference type="NCBI Taxonomy" id="1920663"/>
    <lineage>
        <taxon>Bacteria</taxon>
        <taxon>Bacillati</taxon>
        <taxon>Cyanobacteriota</taxon>
        <taxon>Cyanophyceae</taxon>
        <taxon>Oscillatoriophycideae</taxon>
        <taxon>Chroococcales</taxon>
        <taxon>Aphanothecaceae</taxon>
        <taxon>Aphanothece</taxon>
    </lineage>
</organism>
<protein>
    <submittedName>
        <fullName evidence="2">Bacteriocin propeptide</fullName>
    </submittedName>
</protein>